<organism evidence="1 2">
    <name type="scientific">Portunus trituberculatus</name>
    <name type="common">Swimming crab</name>
    <name type="synonym">Neptunus trituberculatus</name>
    <dbReference type="NCBI Taxonomy" id="210409"/>
    <lineage>
        <taxon>Eukaryota</taxon>
        <taxon>Metazoa</taxon>
        <taxon>Ecdysozoa</taxon>
        <taxon>Arthropoda</taxon>
        <taxon>Crustacea</taxon>
        <taxon>Multicrustacea</taxon>
        <taxon>Malacostraca</taxon>
        <taxon>Eumalacostraca</taxon>
        <taxon>Eucarida</taxon>
        <taxon>Decapoda</taxon>
        <taxon>Pleocyemata</taxon>
        <taxon>Brachyura</taxon>
        <taxon>Eubrachyura</taxon>
        <taxon>Portunoidea</taxon>
        <taxon>Portunidae</taxon>
        <taxon>Portuninae</taxon>
        <taxon>Portunus</taxon>
    </lineage>
</organism>
<dbReference type="AlphaFoldDB" id="A0A5B7DEH8"/>
<name>A0A5B7DEH8_PORTR</name>
<accession>A0A5B7DEH8</accession>
<dbReference type="EMBL" id="VSRR010000789">
    <property type="protein sequence ID" value="MPC19654.1"/>
    <property type="molecule type" value="Genomic_DNA"/>
</dbReference>
<protein>
    <submittedName>
        <fullName evidence="1">Uncharacterized protein</fullName>
    </submittedName>
</protein>
<gene>
    <name evidence="1" type="ORF">E2C01_012580</name>
</gene>
<evidence type="ECO:0000313" key="2">
    <source>
        <dbReference type="Proteomes" id="UP000324222"/>
    </source>
</evidence>
<sequence length="91" mass="10290">MLNFQKKVPPGAVLSMGKSLAFLDCQTRPLLFISQESSSFPRPVCGTLLGSSTSNVHTRHKGMLIQHRIGQIREKLYKTYNKMRTPDFLPL</sequence>
<proteinExistence type="predicted"/>
<keyword evidence="2" id="KW-1185">Reference proteome</keyword>
<reference evidence="1 2" key="1">
    <citation type="submission" date="2019-05" db="EMBL/GenBank/DDBJ databases">
        <title>Another draft genome of Portunus trituberculatus and its Hox gene families provides insights of decapod evolution.</title>
        <authorList>
            <person name="Jeong J.-H."/>
            <person name="Song I."/>
            <person name="Kim S."/>
            <person name="Choi T."/>
            <person name="Kim D."/>
            <person name="Ryu S."/>
            <person name="Kim W."/>
        </authorList>
    </citation>
    <scope>NUCLEOTIDE SEQUENCE [LARGE SCALE GENOMIC DNA]</scope>
    <source>
        <tissue evidence="1">Muscle</tissue>
    </source>
</reference>
<evidence type="ECO:0000313" key="1">
    <source>
        <dbReference type="EMBL" id="MPC19654.1"/>
    </source>
</evidence>
<comment type="caution">
    <text evidence="1">The sequence shown here is derived from an EMBL/GenBank/DDBJ whole genome shotgun (WGS) entry which is preliminary data.</text>
</comment>
<dbReference type="Proteomes" id="UP000324222">
    <property type="component" value="Unassembled WGS sequence"/>
</dbReference>